<evidence type="ECO:0000313" key="7">
    <source>
        <dbReference type="EMBL" id="KIM82050.1"/>
    </source>
</evidence>
<dbReference type="PROSITE" id="PS00455">
    <property type="entry name" value="AMP_BINDING"/>
    <property type="match status" value="1"/>
</dbReference>
<evidence type="ECO:0000256" key="3">
    <source>
        <dbReference type="ARBA" id="ARBA00022741"/>
    </source>
</evidence>
<dbReference type="GO" id="GO:0005524">
    <property type="term" value="F:ATP binding"/>
    <property type="evidence" value="ECO:0007669"/>
    <property type="project" value="UniProtKB-KW"/>
</dbReference>
<dbReference type="STRING" id="765440.A0A0C3FBH5"/>
<dbReference type="Proteomes" id="UP000054166">
    <property type="component" value="Unassembled WGS sequence"/>
</dbReference>
<dbReference type="Gene3D" id="3.40.50.12780">
    <property type="entry name" value="N-terminal domain of ligase-like"/>
    <property type="match status" value="1"/>
</dbReference>
<gene>
    <name evidence="7" type="ORF">PILCRDRAFT_820950</name>
</gene>
<evidence type="ECO:0000256" key="4">
    <source>
        <dbReference type="ARBA" id="ARBA00022840"/>
    </source>
</evidence>
<proteinExistence type="inferred from homology"/>
<dbReference type="PANTHER" id="PTHR43272">
    <property type="entry name" value="LONG-CHAIN-FATTY-ACID--COA LIGASE"/>
    <property type="match status" value="1"/>
</dbReference>
<dbReference type="AlphaFoldDB" id="A0A0C3FBH5"/>
<comment type="catalytic activity">
    <reaction evidence="5">
        <text>a long-chain fatty acid + ATP + CoA = a long-chain fatty acyl-CoA + AMP + diphosphate</text>
        <dbReference type="Rhea" id="RHEA:15421"/>
        <dbReference type="ChEBI" id="CHEBI:30616"/>
        <dbReference type="ChEBI" id="CHEBI:33019"/>
        <dbReference type="ChEBI" id="CHEBI:57287"/>
        <dbReference type="ChEBI" id="CHEBI:57560"/>
        <dbReference type="ChEBI" id="CHEBI:83139"/>
        <dbReference type="ChEBI" id="CHEBI:456215"/>
        <dbReference type="EC" id="6.2.1.3"/>
    </reaction>
</comment>
<comment type="similarity">
    <text evidence="1">Belongs to the ATP-dependent AMP-binding enzyme family.</text>
</comment>
<dbReference type="InterPro" id="IPR000873">
    <property type="entry name" value="AMP-dep_synth/lig_dom"/>
</dbReference>
<name>A0A0C3FBH5_PILCF</name>
<reference evidence="8" key="2">
    <citation type="submission" date="2015-01" db="EMBL/GenBank/DDBJ databases">
        <title>Evolutionary Origins and Diversification of the Mycorrhizal Mutualists.</title>
        <authorList>
            <consortium name="DOE Joint Genome Institute"/>
            <consortium name="Mycorrhizal Genomics Consortium"/>
            <person name="Kohler A."/>
            <person name="Kuo A."/>
            <person name="Nagy L.G."/>
            <person name="Floudas D."/>
            <person name="Copeland A."/>
            <person name="Barry K.W."/>
            <person name="Cichocki N."/>
            <person name="Veneault-Fourrey C."/>
            <person name="LaButti K."/>
            <person name="Lindquist E.A."/>
            <person name="Lipzen A."/>
            <person name="Lundell T."/>
            <person name="Morin E."/>
            <person name="Murat C."/>
            <person name="Riley R."/>
            <person name="Ohm R."/>
            <person name="Sun H."/>
            <person name="Tunlid A."/>
            <person name="Henrissat B."/>
            <person name="Grigoriev I.V."/>
            <person name="Hibbett D.S."/>
            <person name="Martin F."/>
        </authorList>
    </citation>
    <scope>NUCLEOTIDE SEQUENCE [LARGE SCALE GENOMIC DNA]</scope>
    <source>
        <strain evidence="8">F 1598</strain>
    </source>
</reference>
<sequence>MSKVKPNSFFGFGSVEVDSNGDKARRLAISADRLVTQPSDGVETITDVISYTARVHGTKDAMGWRDIVEVHEEEKEVKKMVGGKEVTEKKIWKYFQLSDYKYISFVDVQERVSEVARGLHHYGINKDNVFNVYAGTSINWQLIAHGCAAISTTFATAYDTLGESGLTHSLNEPECVGVFTNADLLPVLSRVLKDTPTVRLVVYDGEPKASTLTDIRNIRESIQLVHLDQLRETGRGQPMEILESRRPAPDLVACIMYTSGTTGAPKGVVLTHSNLIAAVGAVGVLLGHCFKEGDTFLAYLPLAHILEYVVELSLYYRGITIGFGRVKTLTDQSVRKCKGDIVAFRPTIMIGVPAVWETIRKGIIAKVNAGGAVKKAVFNGAYTVKKAGIPGLSQIADSVVFSSVKAATGGRLRFALSGGASLSRETQEFLTIALVTMLQGYGMTESCGMCAILPPELLRYGSVGLPSPAIEIKFLDVVETGYLSTNDPPQGEVCIRGPAVTKGYYKRDDLNNDETIFTKDGWMRTGDVGQWNPDGTLTLIDRIKNLVKLSGGEYIALERLETTYKACNFVNNICVYASADAKQPIAIITPHEGNLRHALQTGFLGVDADAPLSVLCHDDKVKELVLKECNTVGKKNGFKPMEILQAVILAAEEWTPENGLVTAAQKLQRKKIAEMFAAEIKEAYKDQ</sequence>
<dbReference type="InParanoid" id="A0A0C3FBH5"/>
<evidence type="ECO:0000259" key="6">
    <source>
        <dbReference type="Pfam" id="PF00501"/>
    </source>
</evidence>
<protein>
    <recommendedName>
        <fullName evidence="6">AMP-dependent synthetase/ligase domain-containing protein</fullName>
    </recommendedName>
</protein>
<dbReference type="HOGENOM" id="CLU_000022_45_2_1"/>
<keyword evidence="2" id="KW-0436">Ligase</keyword>
<reference evidence="7 8" key="1">
    <citation type="submission" date="2014-04" db="EMBL/GenBank/DDBJ databases">
        <authorList>
            <consortium name="DOE Joint Genome Institute"/>
            <person name="Kuo A."/>
            <person name="Tarkka M."/>
            <person name="Buscot F."/>
            <person name="Kohler A."/>
            <person name="Nagy L.G."/>
            <person name="Floudas D."/>
            <person name="Copeland A."/>
            <person name="Barry K.W."/>
            <person name="Cichocki N."/>
            <person name="Veneault-Fourrey C."/>
            <person name="LaButti K."/>
            <person name="Lindquist E.A."/>
            <person name="Lipzen A."/>
            <person name="Lundell T."/>
            <person name="Morin E."/>
            <person name="Murat C."/>
            <person name="Sun H."/>
            <person name="Tunlid A."/>
            <person name="Henrissat B."/>
            <person name="Grigoriev I.V."/>
            <person name="Hibbett D.S."/>
            <person name="Martin F."/>
            <person name="Nordberg H.P."/>
            <person name="Cantor M.N."/>
            <person name="Hua S.X."/>
        </authorList>
    </citation>
    <scope>NUCLEOTIDE SEQUENCE [LARGE SCALE GENOMIC DNA]</scope>
    <source>
        <strain evidence="7 8">F 1598</strain>
    </source>
</reference>
<dbReference type="FunCoup" id="A0A0C3FBH5">
    <property type="interactions" value="185"/>
</dbReference>
<dbReference type="InterPro" id="IPR042099">
    <property type="entry name" value="ANL_N_sf"/>
</dbReference>
<dbReference type="InterPro" id="IPR020845">
    <property type="entry name" value="AMP-binding_CS"/>
</dbReference>
<evidence type="ECO:0000256" key="1">
    <source>
        <dbReference type="ARBA" id="ARBA00006432"/>
    </source>
</evidence>
<dbReference type="GO" id="GO:0004467">
    <property type="term" value="F:long-chain fatty acid-CoA ligase activity"/>
    <property type="evidence" value="ECO:0007669"/>
    <property type="project" value="UniProtKB-EC"/>
</dbReference>
<dbReference type="PANTHER" id="PTHR43272:SF83">
    <property type="entry name" value="ACYL-COA SYNTHETASE LONG-CHAIN, ISOFORM J"/>
    <property type="match status" value="1"/>
</dbReference>
<dbReference type="GO" id="GO:0005811">
    <property type="term" value="C:lipid droplet"/>
    <property type="evidence" value="ECO:0007669"/>
    <property type="project" value="TreeGrafter"/>
</dbReference>
<dbReference type="GO" id="GO:0005783">
    <property type="term" value="C:endoplasmic reticulum"/>
    <property type="evidence" value="ECO:0007669"/>
    <property type="project" value="TreeGrafter"/>
</dbReference>
<dbReference type="GO" id="GO:0005886">
    <property type="term" value="C:plasma membrane"/>
    <property type="evidence" value="ECO:0007669"/>
    <property type="project" value="TreeGrafter"/>
</dbReference>
<dbReference type="EMBL" id="KN832996">
    <property type="protein sequence ID" value="KIM82050.1"/>
    <property type="molecule type" value="Genomic_DNA"/>
</dbReference>
<evidence type="ECO:0000313" key="8">
    <source>
        <dbReference type="Proteomes" id="UP000054166"/>
    </source>
</evidence>
<keyword evidence="8" id="KW-1185">Reference proteome</keyword>
<evidence type="ECO:0000256" key="5">
    <source>
        <dbReference type="ARBA" id="ARBA00036813"/>
    </source>
</evidence>
<dbReference type="SUPFAM" id="SSF56801">
    <property type="entry name" value="Acetyl-CoA synthetase-like"/>
    <property type="match status" value="1"/>
</dbReference>
<feature type="domain" description="AMP-dependent synthetase/ligase" evidence="6">
    <location>
        <begin position="98"/>
        <end position="505"/>
    </location>
</feature>
<accession>A0A0C3FBH5</accession>
<evidence type="ECO:0000256" key="2">
    <source>
        <dbReference type="ARBA" id="ARBA00022598"/>
    </source>
</evidence>
<dbReference type="GO" id="GO:0035336">
    <property type="term" value="P:long-chain fatty-acyl-CoA metabolic process"/>
    <property type="evidence" value="ECO:0007669"/>
    <property type="project" value="TreeGrafter"/>
</dbReference>
<dbReference type="OrthoDB" id="1700726at2759"/>
<organism evidence="7 8">
    <name type="scientific">Piloderma croceum (strain F 1598)</name>
    <dbReference type="NCBI Taxonomy" id="765440"/>
    <lineage>
        <taxon>Eukaryota</taxon>
        <taxon>Fungi</taxon>
        <taxon>Dikarya</taxon>
        <taxon>Basidiomycota</taxon>
        <taxon>Agaricomycotina</taxon>
        <taxon>Agaricomycetes</taxon>
        <taxon>Agaricomycetidae</taxon>
        <taxon>Atheliales</taxon>
        <taxon>Atheliaceae</taxon>
        <taxon>Piloderma</taxon>
    </lineage>
</organism>
<keyword evidence="3" id="KW-0547">Nucleotide-binding</keyword>
<dbReference type="Pfam" id="PF00501">
    <property type="entry name" value="AMP-binding"/>
    <property type="match status" value="1"/>
</dbReference>
<keyword evidence="4" id="KW-0067">ATP-binding</keyword>